<keyword evidence="1" id="KW-1133">Transmembrane helix</keyword>
<proteinExistence type="predicted"/>
<organism evidence="2 3">
    <name type="scientific">Leucothrix pacifica</name>
    <dbReference type="NCBI Taxonomy" id="1247513"/>
    <lineage>
        <taxon>Bacteria</taxon>
        <taxon>Pseudomonadati</taxon>
        <taxon>Pseudomonadota</taxon>
        <taxon>Gammaproteobacteria</taxon>
        <taxon>Thiotrichales</taxon>
        <taxon>Thiotrichaceae</taxon>
        <taxon>Leucothrix</taxon>
    </lineage>
</organism>
<protein>
    <submittedName>
        <fullName evidence="2">Uncharacterized protein</fullName>
    </submittedName>
</protein>
<gene>
    <name evidence="2" type="ORF">DKW60_05060</name>
</gene>
<evidence type="ECO:0000313" key="2">
    <source>
        <dbReference type="EMBL" id="PWQ99845.1"/>
    </source>
</evidence>
<keyword evidence="1" id="KW-0472">Membrane</keyword>
<comment type="caution">
    <text evidence="2">The sequence shown here is derived from an EMBL/GenBank/DDBJ whole genome shotgun (WGS) entry which is preliminary data.</text>
</comment>
<feature type="transmembrane region" description="Helical" evidence="1">
    <location>
        <begin position="120"/>
        <end position="148"/>
    </location>
</feature>
<dbReference type="RefSeq" id="WP_109836578.1">
    <property type="nucleotide sequence ID" value="NZ_QGKM01000008.1"/>
</dbReference>
<dbReference type="EMBL" id="QGKM01000008">
    <property type="protein sequence ID" value="PWQ99845.1"/>
    <property type="molecule type" value="Genomic_DNA"/>
</dbReference>
<sequence>MSTTEIPVSRSLQPTKELNLITDIGVTNATTFSEPKSTFRTQVLIMAALFGVVMGIIFIVVQPWFGMDTLTSRHTAAYQQLGHWSSTPALTIAWAAHLAVSIFYGVLSGIVILKTSKVWIITLFTLAFSWLTTVIAPPANAMIVQLVSFQQLQIDQLPSLNFSLDIKFVLHLVFFAAITIALYFYKQHSTKKDVV</sequence>
<dbReference type="OrthoDB" id="5624945at2"/>
<accession>A0A317CMJ3</accession>
<evidence type="ECO:0000313" key="3">
    <source>
        <dbReference type="Proteomes" id="UP000245539"/>
    </source>
</evidence>
<reference evidence="2 3" key="1">
    <citation type="submission" date="2018-05" db="EMBL/GenBank/DDBJ databases">
        <title>Leucothrix arctica sp. nov., isolated from Arctic seawater.</title>
        <authorList>
            <person name="Choi A."/>
            <person name="Baek K."/>
        </authorList>
    </citation>
    <scope>NUCLEOTIDE SEQUENCE [LARGE SCALE GENOMIC DNA]</scope>
    <source>
        <strain evidence="2 3">JCM 18388</strain>
    </source>
</reference>
<evidence type="ECO:0000256" key="1">
    <source>
        <dbReference type="SAM" id="Phobius"/>
    </source>
</evidence>
<name>A0A317CMJ3_9GAMM</name>
<keyword evidence="3" id="KW-1185">Reference proteome</keyword>
<feature type="transmembrane region" description="Helical" evidence="1">
    <location>
        <begin position="92"/>
        <end position="113"/>
    </location>
</feature>
<keyword evidence="1" id="KW-0812">Transmembrane</keyword>
<feature type="transmembrane region" description="Helical" evidence="1">
    <location>
        <begin position="43"/>
        <end position="65"/>
    </location>
</feature>
<dbReference type="AlphaFoldDB" id="A0A317CMJ3"/>
<dbReference type="Proteomes" id="UP000245539">
    <property type="component" value="Unassembled WGS sequence"/>
</dbReference>
<feature type="transmembrane region" description="Helical" evidence="1">
    <location>
        <begin position="168"/>
        <end position="185"/>
    </location>
</feature>